<feature type="transmembrane region" description="Helical" evidence="1">
    <location>
        <begin position="64"/>
        <end position="89"/>
    </location>
</feature>
<name>A0A8D9E5U3_9HEMI</name>
<reference evidence="2" key="1">
    <citation type="submission" date="2021-05" db="EMBL/GenBank/DDBJ databases">
        <authorList>
            <person name="Alioto T."/>
            <person name="Alioto T."/>
            <person name="Gomez Garrido J."/>
        </authorList>
    </citation>
    <scope>NUCLEOTIDE SEQUENCE</scope>
</reference>
<keyword evidence="1" id="KW-0812">Transmembrane</keyword>
<sequence>MGMSHITHNGFYSKTSGISQLENVTASLLYSLSLSLSHSLTLSPSLVFCLFLSIPLLYSTTSLIIPSLFSVSLPSTLSTSLPIFILLIFLPQSPLIPLPPLIFLMLSLSFLFSLPASFIDMHPSQVCMHL</sequence>
<organism evidence="2">
    <name type="scientific">Cacopsylla melanoneura</name>
    <dbReference type="NCBI Taxonomy" id="428564"/>
    <lineage>
        <taxon>Eukaryota</taxon>
        <taxon>Metazoa</taxon>
        <taxon>Ecdysozoa</taxon>
        <taxon>Arthropoda</taxon>
        <taxon>Hexapoda</taxon>
        <taxon>Insecta</taxon>
        <taxon>Pterygota</taxon>
        <taxon>Neoptera</taxon>
        <taxon>Paraneoptera</taxon>
        <taxon>Hemiptera</taxon>
        <taxon>Sternorrhyncha</taxon>
        <taxon>Psylloidea</taxon>
        <taxon>Psyllidae</taxon>
        <taxon>Psyllinae</taxon>
        <taxon>Cacopsylla</taxon>
    </lineage>
</organism>
<dbReference type="EMBL" id="HBUF01430323">
    <property type="protein sequence ID" value="CAG6741853.1"/>
    <property type="molecule type" value="Transcribed_RNA"/>
</dbReference>
<evidence type="ECO:0000256" key="1">
    <source>
        <dbReference type="SAM" id="Phobius"/>
    </source>
</evidence>
<evidence type="ECO:0000313" key="2">
    <source>
        <dbReference type="EMBL" id="CAG6741853.1"/>
    </source>
</evidence>
<accession>A0A8D9E5U3</accession>
<protein>
    <submittedName>
        <fullName evidence="2">Uncharacterized protein</fullName>
    </submittedName>
</protein>
<dbReference type="AlphaFoldDB" id="A0A8D9E5U3"/>
<feature type="transmembrane region" description="Helical" evidence="1">
    <location>
        <begin position="40"/>
        <end position="58"/>
    </location>
</feature>
<dbReference type="EMBL" id="HBUF01430322">
    <property type="protein sequence ID" value="CAG6741852.1"/>
    <property type="molecule type" value="Transcribed_RNA"/>
</dbReference>
<feature type="transmembrane region" description="Helical" evidence="1">
    <location>
        <begin position="101"/>
        <end position="119"/>
    </location>
</feature>
<keyword evidence="1" id="KW-0472">Membrane</keyword>
<proteinExistence type="predicted"/>
<keyword evidence="1" id="KW-1133">Transmembrane helix</keyword>